<evidence type="ECO:0000313" key="3">
    <source>
        <dbReference type="EMBL" id="KIJ34199.1"/>
    </source>
</evidence>
<evidence type="ECO:0008006" key="5">
    <source>
        <dbReference type="Google" id="ProtNLM"/>
    </source>
</evidence>
<feature type="compositionally biased region" description="Low complexity" evidence="2">
    <location>
        <begin position="18"/>
        <end position="38"/>
    </location>
</feature>
<feature type="region of interest" description="Disordered" evidence="2">
    <location>
        <begin position="943"/>
        <end position="969"/>
    </location>
</feature>
<feature type="region of interest" description="Disordered" evidence="2">
    <location>
        <begin position="1"/>
        <end position="42"/>
    </location>
</feature>
<reference evidence="3 4" key="1">
    <citation type="submission" date="2014-06" db="EMBL/GenBank/DDBJ databases">
        <title>Evolutionary Origins and Diversification of the Mycorrhizal Mutualists.</title>
        <authorList>
            <consortium name="DOE Joint Genome Institute"/>
            <consortium name="Mycorrhizal Genomics Consortium"/>
            <person name="Kohler A."/>
            <person name="Kuo A."/>
            <person name="Nagy L.G."/>
            <person name="Floudas D."/>
            <person name="Copeland A."/>
            <person name="Barry K.W."/>
            <person name="Cichocki N."/>
            <person name="Veneault-Fourrey C."/>
            <person name="LaButti K."/>
            <person name="Lindquist E.A."/>
            <person name="Lipzen A."/>
            <person name="Lundell T."/>
            <person name="Morin E."/>
            <person name="Murat C."/>
            <person name="Riley R."/>
            <person name="Ohm R."/>
            <person name="Sun H."/>
            <person name="Tunlid A."/>
            <person name="Henrissat B."/>
            <person name="Grigoriev I.V."/>
            <person name="Hibbett D.S."/>
            <person name="Martin F."/>
        </authorList>
    </citation>
    <scope>NUCLEOTIDE SEQUENCE [LARGE SCALE GENOMIC DNA]</scope>
    <source>
        <strain evidence="3 4">SS14</strain>
    </source>
</reference>
<keyword evidence="4" id="KW-1185">Reference proteome</keyword>
<feature type="compositionally biased region" description="Basic and acidic residues" evidence="2">
    <location>
        <begin position="1027"/>
        <end position="1036"/>
    </location>
</feature>
<dbReference type="AlphaFoldDB" id="A0A0C9UH70"/>
<feature type="compositionally biased region" description="Low complexity" evidence="2">
    <location>
        <begin position="673"/>
        <end position="688"/>
    </location>
</feature>
<keyword evidence="1" id="KW-0175">Coiled coil</keyword>
<feature type="compositionally biased region" description="Polar residues" evidence="2">
    <location>
        <begin position="356"/>
        <end position="366"/>
    </location>
</feature>
<proteinExistence type="predicted"/>
<dbReference type="InterPro" id="IPR007483">
    <property type="entry name" value="Hamartin"/>
</dbReference>
<feature type="region of interest" description="Disordered" evidence="2">
    <location>
        <begin position="1015"/>
        <end position="1036"/>
    </location>
</feature>
<dbReference type="OrthoDB" id="28737at2759"/>
<feature type="compositionally biased region" description="Low complexity" evidence="2">
    <location>
        <begin position="953"/>
        <end position="969"/>
    </location>
</feature>
<dbReference type="Proteomes" id="UP000054279">
    <property type="component" value="Unassembled WGS sequence"/>
</dbReference>
<dbReference type="HOGENOM" id="CLU_007465_0_0_1"/>
<organism evidence="3 4">
    <name type="scientific">Sphaerobolus stellatus (strain SS14)</name>
    <dbReference type="NCBI Taxonomy" id="990650"/>
    <lineage>
        <taxon>Eukaryota</taxon>
        <taxon>Fungi</taxon>
        <taxon>Dikarya</taxon>
        <taxon>Basidiomycota</taxon>
        <taxon>Agaricomycotina</taxon>
        <taxon>Agaricomycetes</taxon>
        <taxon>Phallomycetidae</taxon>
        <taxon>Geastrales</taxon>
        <taxon>Sphaerobolaceae</taxon>
        <taxon>Sphaerobolus</taxon>
    </lineage>
</organism>
<dbReference type="EMBL" id="KN837202">
    <property type="protein sequence ID" value="KIJ34199.1"/>
    <property type="molecule type" value="Genomic_DNA"/>
</dbReference>
<feature type="coiled-coil region" evidence="1">
    <location>
        <begin position="761"/>
        <end position="841"/>
    </location>
</feature>
<sequence>MAKTWLKSKLKWKRESLSRPSSPSPDSSSSPLSQQPMPHDWSRMLTPAPAAMSITADLSRRIRAVLASDNPASKGPELFAAIAAFVATDEAHDVLHLHQLRDELETLYGDVVDHSSAAKVEGFIAILHAFLPVSRPLYVITHWWDLVLRAALRDWRLSPLTVNQAKELALLGFTEDSAKGAEFQKRVVELYLLDAYDEHSGEDALEQAKYPQEERKGLQFWKDNLRDILERLCIRQPQEFFDTLNIFFISSQPRLKLVLLLSSIIPLAQFPIQTFASHPLLNALLTSLIVDGSSTLFRVEIHMLTILLPQFAIHAPETLVKVLPSCYAILGRVICWRPRENKSESIPPPGPGGEVSISQSSGQSRLTDPELDPAATPAIRSDLGFERLDATFLPFVPDPPSPMPLFNTLYGLFPCNTVSFLSDPSGYLTRLNLQSPFKEDWTTIVDDDQIKTRTRVIFRHNILHTSLITNTALSEVTDLERWKGWDVPRITTMCTMLDARNSALSLRRMSGSMGVPGPEAPHMPLSNTGPDADGDGDVEVETPRAEGWPVGSPFGPGPTLSGGDQGKFLELHCTQLSAGQRPRVSVQDILATYHVLRAGIDIDIVDPPPEWPIFLAPPSILPAESETSAGMGSRVVSPLVPSHSATASTKTAATKTTSAPEKGSPVPTPRPGPSTRSSSSSSSSSSAPIPVPPPANPPTNPPSPIPPSASEDTPLPPHVLEVIARLQKDNLLLRSELNYELWLKRENVKRTGTLYVDKIMVKGAEVERQGLHNKLREYKAQVHRLQQALSKEQAGAATNKAQHADFARRLQNRLKADKAEKQKWAEEKSKLESNHENAQAMFEAQSTRLADAMETVFKLETEIKEYSPKVQRLRDYEEKIEQLMRAQRLWDDDIAKIKEQQYYIEGLQSRYRKKLEYIQSLESANQEMQGTIHSLNHRLATLATPPPRPKLPPVEISESTTSGGTTTISRPRPIQAMMEQLRKEVIKLTEERDSLRAKNGTLEDRLEELSCQMEELKGQGGMGESVGSDKTEVGRG</sequence>
<dbReference type="GO" id="GO:0032007">
    <property type="term" value="P:negative regulation of TOR signaling"/>
    <property type="evidence" value="ECO:0007669"/>
    <property type="project" value="TreeGrafter"/>
</dbReference>
<gene>
    <name evidence="3" type="ORF">M422DRAFT_52095</name>
</gene>
<feature type="compositionally biased region" description="Pro residues" evidence="2">
    <location>
        <begin position="689"/>
        <end position="707"/>
    </location>
</feature>
<name>A0A0C9UH70_SPHS4</name>
<dbReference type="PANTHER" id="PTHR15154">
    <property type="entry name" value="HAMARTIN"/>
    <property type="match status" value="1"/>
</dbReference>
<feature type="compositionally biased region" description="Basic residues" evidence="2">
    <location>
        <begin position="1"/>
        <end position="12"/>
    </location>
</feature>
<accession>A0A0C9UH70</accession>
<dbReference type="PANTHER" id="PTHR15154:SF2">
    <property type="entry name" value="HAMARTIN"/>
    <property type="match status" value="1"/>
</dbReference>
<protein>
    <recommendedName>
        <fullName evidence="5">Tuberous sclerosis 1 protein homolog</fullName>
    </recommendedName>
</protein>
<dbReference type="GO" id="GO:0051726">
    <property type="term" value="P:regulation of cell cycle"/>
    <property type="evidence" value="ECO:0007669"/>
    <property type="project" value="TreeGrafter"/>
</dbReference>
<evidence type="ECO:0000256" key="2">
    <source>
        <dbReference type="SAM" id="MobiDB-lite"/>
    </source>
</evidence>
<feature type="region of interest" description="Disordered" evidence="2">
    <location>
        <begin position="512"/>
        <end position="535"/>
    </location>
</feature>
<dbReference type="GO" id="GO:0033596">
    <property type="term" value="C:TSC1-TSC2 complex"/>
    <property type="evidence" value="ECO:0007669"/>
    <property type="project" value="TreeGrafter"/>
</dbReference>
<evidence type="ECO:0000256" key="1">
    <source>
        <dbReference type="SAM" id="Coils"/>
    </source>
</evidence>
<feature type="compositionally biased region" description="Low complexity" evidence="2">
    <location>
        <begin position="644"/>
        <end position="665"/>
    </location>
</feature>
<feature type="region of interest" description="Disordered" evidence="2">
    <location>
        <begin position="632"/>
        <end position="714"/>
    </location>
</feature>
<evidence type="ECO:0000313" key="4">
    <source>
        <dbReference type="Proteomes" id="UP000054279"/>
    </source>
</evidence>
<feature type="region of interest" description="Disordered" evidence="2">
    <location>
        <begin position="343"/>
        <end position="373"/>
    </location>
</feature>